<dbReference type="EMBL" id="JAOZYB010000275">
    <property type="protein sequence ID" value="MEB3963719.1"/>
    <property type="molecule type" value="Genomic_DNA"/>
</dbReference>
<evidence type="ECO:0000313" key="2">
    <source>
        <dbReference type="EMBL" id="MEB3963719.1"/>
    </source>
</evidence>
<protein>
    <submittedName>
        <fullName evidence="2">Condensation domain-containing protein</fullName>
    </submittedName>
</protein>
<dbReference type="Proteomes" id="UP001352223">
    <property type="component" value="Unassembled WGS sequence"/>
</dbReference>
<dbReference type="CDD" id="cd19531">
    <property type="entry name" value="LCL_NRPS-like"/>
    <property type="match status" value="1"/>
</dbReference>
<keyword evidence="3" id="KW-1185">Reference proteome</keyword>
<name>A0ABU6CG78_9ACTN</name>
<dbReference type="Gene3D" id="3.30.559.10">
    <property type="entry name" value="Chloramphenicol acetyltransferase-like domain"/>
    <property type="match status" value="1"/>
</dbReference>
<dbReference type="PANTHER" id="PTHR45527:SF1">
    <property type="entry name" value="FATTY ACID SYNTHASE"/>
    <property type="match status" value="1"/>
</dbReference>
<dbReference type="SUPFAM" id="SSF52777">
    <property type="entry name" value="CoA-dependent acyltransferases"/>
    <property type="match status" value="2"/>
</dbReference>
<dbReference type="Gene3D" id="3.30.559.30">
    <property type="entry name" value="Nonribosomal peptide synthetase, condensation domain"/>
    <property type="match status" value="1"/>
</dbReference>
<evidence type="ECO:0000313" key="3">
    <source>
        <dbReference type="Proteomes" id="UP001352223"/>
    </source>
</evidence>
<accession>A0ABU6CG78</accession>
<feature type="domain" description="Condensation" evidence="1">
    <location>
        <begin position="22"/>
        <end position="467"/>
    </location>
</feature>
<dbReference type="InterPro" id="IPR001242">
    <property type="entry name" value="Condensation_dom"/>
</dbReference>
<reference evidence="2 3" key="1">
    <citation type="submission" date="2022-10" db="EMBL/GenBank/DDBJ databases">
        <authorList>
            <person name="Xie J."/>
            <person name="Shen N."/>
        </authorList>
    </citation>
    <scope>NUCLEOTIDE SEQUENCE [LARGE SCALE GENOMIC DNA]</scope>
    <source>
        <strain evidence="2 3">DSM 41681</strain>
    </source>
</reference>
<dbReference type="InterPro" id="IPR023213">
    <property type="entry name" value="CAT-like_dom_sf"/>
</dbReference>
<dbReference type="RefSeq" id="WP_324771448.1">
    <property type="nucleotide sequence ID" value="NZ_BAAATS010000065.1"/>
</dbReference>
<dbReference type="PANTHER" id="PTHR45527">
    <property type="entry name" value="NONRIBOSOMAL PEPTIDE SYNTHETASE"/>
    <property type="match status" value="1"/>
</dbReference>
<proteinExistence type="predicted"/>
<sequence>MPEKRSLSKPSLSKPSLSKRSLSIGQEALWFLYRMAPDSPAYNVQAALRVRGALDEARLRRALRAVVERHDVLRSTFTETAAGPQRLIGLPDLVPLQVREVPGVTDAGELEKHVKAFGDTPFDLTDEGTCRALLLRVADDDHVIVVSAHHIVTDATSQWLLLQDLLDAYATDTAPPPLARGYDDYVRGEQELLGGPRREQLVTFWEEFCADTAAAELPSDRPRTPRPPAVFNGATCEARIPDALVPRLREAAKRAGVTPFALTLGVFQALVHRYSGRRDFLVGCPTTTRSGPGMREVVGYLVNTLVLPAHFTDTTTFGQAAHTAQRQVMRAMKHIGYPYALLAGEEPYSSRNPPVRMVFTMVAPGRLEPLLMRVTEAAARGTDTEYAGLRIELIDVPQLEGQFDLNVEMRQSATSLTAVFRYATDLFDEATVRRLLDSYVRLLTEAVDDPDAPVAGAALVTAGDLDDLLALGEATDW</sequence>
<organism evidence="2 3">
    <name type="scientific">Streptomyces kunmingensis</name>
    <dbReference type="NCBI Taxonomy" id="68225"/>
    <lineage>
        <taxon>Bacteria</taxon>
        <taxon>Bacillati</taxon>
        <taxon>Actinomycetota</taxon>
        <taxon>Actinomycetes</taxon>
        <taxon>Kitasatosporales</taxon>
        <taxon>Streptomycetaceae</taxon>
        <taxon>Streptomyces</taxon>
    </lineage>
</organism>
<evidence type="ECO:0000259" key="1">
    <source>
        <dbReference type="Pfam" id="PF00668"/>
    </source>
</evidence>
<dbReference type="Pfam" id="PF00668">
    <property type="entry name" value="Condensation"/>
    <property type="match status" value="1"/>
</dbReference>
<comment type="caution">
    <text evidence="2">The sequence shown here is derived from an EMBL/GenBank/DDBJ whole genome shotgun (WGS) entry which is preliminary data.</text>
</comment>
<gene>
    <name evidence="2" type="ORF">OKJ48_26260</name>
</gene>